<name>A0ABQ6GV84_9GAMM</name>
<dbReference type="Pfam" id="PF01322">
    <property type="entry name" value="Cytochrom_C_2"/>
    <property type="match status" value="1"/>
</dbReference>
<evidence type="ECO:0000256" key="6">
    <source>
        <dbReference type="SAM" id="SignalP"/>
    </source>
</evidence>
<dbReference type="PROSITE" id="PS51009">
    <property type="entry name" value="CYTCII"/>
    <property type="match status" value="1"/>
</dbReference>
<keyword evidence="6" id="KW-0732">Signal</keyword>
<sequence>MKKILLGSALISSCLMVAVTANAQQAQSEKHANRATELRQSLFSLLGSNMAPLGAMAKGKMPIDKAAIEKHATRINQLSLMINDYTKTDTSKFKVDTEALEEVWSKRAAFEKRTDDLTSASANLIKVVSTGKEGEIKKAIGGIGKTCGGCHDDFKAD</sequence>
<dbReference type="InterPro" id="IPR002321">
    <property type="entry name" value="Cyt_c_II"/>
</dbReference>
<dbReference type="EMBL" id="BSST01000001">
    <property type="protein sequence ID" value="GLX78557.1"/>
    <property type="molecule type" value="Genomic_DNA"/>
</dbReference>
<keyword evidence="3" id="KW-0479">Metal-binding</keyword>
<feature type="signal peptide" evidence="6">
    <location>
        <begin position="1"/>
        <end position="23"/>
    </location>
</feature>
<evidence type="ECO:0000313" key="7">
    <source>
        <dbReference type="EMBL" id="GLX78557.1"/>
    </source>
</evidence>
<proteinExistence type="predicted"/>
<gene>
    <name evidence="7" type="primary">cycP</name>
    <name evidence="7" type="ORF">tinsulaeT_18970</name>
</gene>
<evidence type="ECO:0000313" key="8">
    <source>
        <dbReference type="Proteomes" id="UP001157186"/>
    </source>
</evidence>
<dbReference type="Proteomes" id="UP001157186">
    <property type="component" value="Unassembled WGS sequence"/>
</dbReference>
<feature type="chain" id="PRO_5046652271" evidence="6">
    <location>
        <begin position="24"/>
        <end position="157"/>
    </location>
</feature>
<evidence type="ECO:0000256" key="3">
    <source>
        <dbReference type="ARBA" id="ARBA00022723"/>
    </source>
</evidence>
<evidence type="ECO:0000256" key="1">
    <source>
        <dbReference type="ARBA" id="ARBA00022448"/>
    </source>
</evidence>
<dbReference type="InterPro" id="IPR012127">
    <property type="entry name" value="Cyt_c_prime"/>
</dbReference>
<evidence type="ECO:0000256" key="4">
    <source>
        <dbReference type="ARBA" id="ARBA00022982"/>
    </source>
</evidence>
<protein>
    <submittedName>
        <fullName evidence="7">Cytochrome c</fullName>
    </submittedName>
</protein>
<organism evidence="7 8">
    <name type="scientific">Thalassotalea insulae</name>
    <dbReference type="NCBI Taxonomy" id="2056778"/>
    <lineage>
        <taxon>Bacteria</taxon>
        <taxon>Pseudomonadati</taxon>
        <taxon>Pseudomonadota</taxon>
        <taxon>Gammaproteobacteria</taxon>
        <taxon>Alteromonadales</taxon>
        <taxon>Colwelliaceae</taxon>
        <taxon>Thalassotalea</taxon>
    </lineage>
</organism>
<dbReference type="PIRSF" id="PIRSF000027">
    <property type="entry name" value="Cytc_c_prime"/>
    <property type="match status" value="1"/>
</dbReference>
<evidence type="ECO:0000256" key="2">
    <source>
        <dbReference type="ARBA" id="ARBA00022617"/>
    </source>
</evidence>
<dbReference type="InterPro" id="IPR010980">
    <property type="entry name" value="Cyt_c/b562"/>
</dbReference>
<keyword evidence="2" id="KW-0349">Heme</keyword>
<accession>A0ABQ6GV84</accession>
<dbReference type="SUPFAM" id="SSF47175">
    <property type="entry name" value="Cytochromes"/>
    <property type="match status" value="1"/>
</dbReference>
<keyword evidence="4" id="KW-0249">Electron transport</keyword>
<comment type="caution">
    <text evidence="7">The sequence shown here is derived from an EMBL/GenBank/DDBJ whole genome shotgun (WGS) entry which is preliminary data.</text>
</comment>
<keyword evidence="1" id="KW-0813">Transport</keyword>
<keyword evidence="5" id="KW-0408">Iron</keyword>
<dbReference type="Gene3D" id="1.20.120.10">
    <property type="entry name" value="Cytochrome c/b562"/>
    <property type="match status" value="1"/>
</dbReference>
<reference evidence="7 8" key="1">
    <citation type="submission" date="2023-03" db="EMBL/GenBank/DDBJ databases">
        <title>Draft genome sequence of Thalassotalea insulae KCTC 62186T.</title>
        <authorList>
            <person name="Sawabe T."/>
        </authorList>
    </citation>
    <scope>NUCLEOTIDE SEQUENCE [LARGE SCALE GENOMIC DNA]</scope>
    <source>
        <strain evidence="7 8">KCTC 62186</strain>
    </source>
</reference>
<dbReference type="RefSeq" id="WP_284244439.1">
    <property type="nucleotide sequence ID" value="NZ_BSST01000001.1"/>
</dbReference>
<keyword evidence="8" id="KW-1185">Reference proteome</keyword>
<evidence type="ECO:0000256" key="5">
    <source>
        <dbReference type="ARBA" id="ARBA00023004"/>
    </source>
</evidence>